<gene>
    <name evidence="2" type="primary">LOC107831138</name>
</gene>
<dbReference type="Pfam" id="PF07727">
    <property type="entry name" value="RVT_2"/>
    <property type="match status" value="1"/>
</dbReference>
<organism evidence="2">
    <name type="scientific">Nicotiana tabacum</name>
    <name type="common">Common tobacco</name>
    <dbReference type="NCBI Taxonomy" id="4097"/>
    <lineage>
        <taxon>Eukaryota</taxon>
        <taxon>Viridiplantae</taxon>
        <taxon>Streptophyta</taxon>
        <taxon>Embryophyta</taxon>
        <taxon>Tracheophyta</taxon>
        <taxon>Spermatophyta</taxon>
        <taxon>Magnoliopsida</taxon>
        <taxon>eudicotyledons</taxon>
        <taxon>Gunneridae</taxon>
        <taxon>Pentapetalae</taxon>
        <taxon>asterids</taxon>
        <taxon>lamiids</taxon>
        <taxon>Solanales</taxon>
        <taxon>Solanaceae</taxon>
        <taxon>Nicotianoideae</taxon>
        <taxon>Nicotianeae</taxon>
        <taxon>Nicotiana</taxon>
    </lineage>
</organism>
<sequence>MYGLKQALRQWNAKLSEALVHLGFMQSQHDHSLFLKGTGKYTVIILVYVDDMLLTGPDLTLINEVKAQLQQTFKMKDLGELKYFLGIEFARSHQGMHQRKYTLELISELGLGVAKPAATPIEANVKLTNKKYDENIGVLEGTTDEILTDPSKYQRLLKKLLYLTITRPDIAYSVQTLSQFMQKPKRSHMEAAQRVVRYVKGHPGQGILLSSRKMNTITTYCDADWAACPLTRKSDIRVAVELSVNILTDSKTTIQIAANP</sequence>
<protein>
    <submittedName>
        <fullName evidence="2">Uncharacterized mitochondrial protein AtMg00810-like</fullName>
    </submittedName>
</protein>
<dbReference type="STRING" id="4097.A0A1S4DLR9"/>
<dbReference type="PANTHER" id="PTHR11439:SF466">
    <property type="entry name" value="CCHC-TYPE DOMAIN-CONTAINING PROTEIN"/>
    <property type="match status" value="1"/>
</dbReference>
<evidence type="ECO:0000313" key="2">
    <source>
        <dbReference type="RefSeq" id="XP_016514352.1"/>
    </source>
</evidence>
<dbReference type="InterPro" id="IPR043502">
    <property type="entry name" value="DNA/RNA_pol_sf"/>
</dbReference>
<dbReference type="SUPFAM" id="SSF56672">
    <property type="entry name" value="DNA/RNA polymerases"/>
    <property type="match status" value="1"/>
</dbReference>
<reference evidence="2" key="1">
    <citation type="submission" date="2025-08" db="UniProtKB">
        <authorList>
            <consortium name="RefSeq"/>
        </authorList>
    </citation>
    <scope>IDENTIFICATION</scope>
</reference>
<feature type="non-terminal residue" evidence="2">
    <location>
        <position position="260"/>
    </location>
</feature>
<dbReference type="KEGG" id="nta:107831138"/>
<dbReference type="AlphaFoldDB" id="A0A1S4DLR9"/>
<feature type="domain" description="Reverse transcriptase Ty1/copia-type" evidence="1">
    <location>
        <begin position="1"/>
        <end position="122"/>
    </location>
</feature>
<dbReference type="OrthoDB" id="414945at2759"/>
<accession>A0A1S4DLR9</accession>
<name>A0A1S4DLR9_TOBAC</name>
<evidence type="ECO:0000259" key="1">
    <source>
        <dbReference type="Pfam" id="PF07727"/>
    </source>
</evidence>
<dbReference type="PaxDb" id="4097-A0A1S4DLR9"/>
<dbReference type="PANTHER" id="PTHR11439">
    <property type="entry name" value="GAG-POL-RELATED RETROTRANSPOSON"/>
    <property type="match status" value="1"/>
</dbReference>
<proteinExistence type="predicted"/>
<dbReference type="InterPro" id="IPR013103">
    <property type="entry name" value="RVT_2"/>
</dbReference>
<dbReference type="RefSeq" id="XP_016514352.1">
    <property type="nucleotide sequence ID" value="XM_016658866.1"/>
</dbReference>